<organism evidence="4 5">
    <name type="scientific">Natronobacterium haloterrestre</name>
    <name type="common">Halobiforma haloterrestris</name>
    <dbReference type="NCBI Taxonomy" id="148448"/>
    <lineage>
        <taxon>Archaea</taxon>
        <taxon>Methanobacteriati</taxon>
        <taxon>Methanobacteriota</taxon>
        <taxon>Stenosarchaea group</taxon>
        <taxon>Halobacteria</taxon>
        <taxon>Halobacteriales</taxon>
        <taxon>Natrialbaceae</taxon>
        <taxon>Natronobacterium</taxon>
    </lineage>
</organism>
<reference evidence="5" key="1">
    <citation type="submission" date="2016-10" db="EMBL/GenBank/DDBJ databases">
        <authorList>
            <person name="Varghese N."/>
            <person name="Submissions S."/>
        </authorList>
    </citation>
    <scope>NUCLEOTIDE SEQUENCE [LARGE SCALE GENOMIC DNA]</scope>
    <source>
        <strain evidence="5">DSM 13078</strain>
    </source>
</reference>
<keyword evidence="5" id="KW-1185">Reference proteome</keyword>
<dbReference type="PRINTS" id="PR01438">
    <property type="entry name" value="UNVRSLSTRESS"/>
</dbReference>
<protein>
    <submittedName>
        <fullName evidence="4">Nucleotide-binding universal stress protein, UspA family</fullName>
    </submittedName>
</protein>
<feature type="compositionally biased region" description="Acidic residues" evidence="2">
    <location>
        <begin position="145"/>
        <end position="163"/>
    </location>
</feature>
<dbReference type="InterPro" id="IPR006015">
    <property type="entry name" value="Universal_stress_UspA"/>
</dbReference>
<name>A0A1I1LEC7_NATHA</name>
<dbReference type="AlphaFoldDB" id="A0A1I1LEC7"/>
<evidence type="ECO:0000313" key="4">
    <source>
        <dbReference type="EMBL" id="SFC71454.1"/>
    </source>
</evidence>
<feature type="domain" description="UspA" evidence="3">
    <location>
        <begin position="1"/>
        <end position="139"/>
    </location>
</feature>
<dbReference type="EMBL" id="FOKW01000016">
    <property type="protein sequence ID" value="SFC71454.1"/>
    <property type="molecule type" value="Genomic_DNA"/>
</dbReference>
<dbReference type="OrthoDB" id="105697at2157"/>
<sequence length="171" mass="18241">MFDTVVVATDGSESVERAVDVALDLADRFDAEIHALSVVDASQVDASPQQLREELRTALETTADAALATVEERTDEDREIETAVREGRPASEICEYAREIDADVIATGTRGRHGENRLLLGSVAERVVRTSPVPVLTVRQLDPMGGDDAEAASETETETETETDGAGAADA</sequence>
<dbReference type="RefSeq" id="WP_089789865.1">
    <property type="nucleotide sequence ID" value="NZ_FOKW01000016.1"/>
</dbReference>
<dbReference type="Gene3D" id="3.40.50.620">
    <property type="entry name" value="HUPs"/>
    <property type="match status" value="1"/>
</dbReference>
<gene>
    <name evidence="4" type="ORF">SAMN05444422_11623</name>
</gene>
<dbReference type="PANTHER" id="PTHR46268:SF6">
    <property type="entry name" value="UNIVERSAL STRESS PROTEIN UP12"/>
    <property type="match status" value="1"/>
</dbReference>
<comment type="similarity">
    <text evidence="1">Belongs to the universal stress protein A family.</text>
</comment>
<dbReference type="InterPro" id="IPR014729">
    <property type="entry name" value="Rossmann-like_a/b/a_fold"/>
</dbReference>
<evidence type="ECO:0000313" key="5">
    <source>
        <dbReference type="Proteomes" id="UP000199161"/>
    </source>
</evidence>
<dbReference type="CDD" id="cd00293">
    <property type="entry name" value="USP-like"/>
    <property type="match status" value="1"/>
</dbReference>
<dbReference type="Pfam" id="PF00582">
    <property type="entry name" value="Usp"/>
    <property type="match status" value="1"/>
</dbReference>
<dbReference type="InterPro" id="IPR006016">
    <property type="entry name" value="UspA"/>
</dbReference>
<proteinExistence type="inferred from homology"/>
<evidence type="ECO:0000259" key="3">
    <source>
        <dbReference type="Pfam" id="PF00582"/>
    </source>
</evidence>
<dbReference type="Proteomes" id="UP000199161">
    <property type="component" value="Unassembled WGS sequence"/>
</dbReference>
<evidence type="ECO:0000256" key="2">
    <source>
        <dbReference type="SAM" id="MobiDB-lite"/>
    </source>
</evidence>
<dbReference type="SUPFAM" id="SSF52402">
    <property type="entry name" value="Adenine nucleotide alpha hydrolases-like"/>
    <property type="match status" value="1"/>
</dbReference>
<evidence type="ECO:0000256" key="1">
    <source>
        <dbReference type="ARBA" id="ARBA00008791"/>
    </source>
</evidence>
<dbReference type="PANTHER" id="PTHR46268">
    <property type="entry name" value="STRESS RESPONSE PROTEIN NHAX"/>
    <property type="match status" value="1"/>
</dbReference>
<accession>A0A1I1LEC7</accession>
<feature type="region of interest" description="Disordered" evidence="2">
    <location>
        <begin position="139"/>
        <end position="171"/>
    </location>
</feature>